<name>A0A5B9PG22_9BACT</name>
<dbReference type="PANTHER" id="PTHR39186:SF1">
    <property type="entry name" value="DUF2071 DOMAIN-CONTAINING PROTEIN"/>
    <property type="match status" value="1"/>
</dbReference>
<reference evidence="2 3" key="1">
    <citation type="submission" date="2019-08" db="EMBL/GenBank/DDBJ databases">
        <title>Deep-cultivation of Planctomycetes and their phenomic and genomic characterization uncovers novel biology.</title>
        <authorList>
            <person name="Wiegand S."/>
            <person name="Jogler M."/>
            <person name="Boedeker C."/>
            <person name="Pinto D."/>
            <person name="Vollmers J."/>
            <person name="Rivas-Marin E."/>
            <person name="Kohn T."/>
            <person name="Peeters S.H."/>
            <person name="Heuer A."/>
            <person name="Rast P."/>
            <person name="Oberbeckmann S."/>
            <person name="Bunk B."/>
            <person name="Jeske O."/>
            <person name="Meyerdierks A."/>
            <person name="Storesund J.E."/>
            <person name="Kallscheuer N."/>
            <person name="Luecker S."/>
            <person name="Lage O.M."/>
            <person name="Pohl T."/>
            <person name="Merkel B.J."/>
            <person name="Hornburger P."/>
            <person name="Mueller R.-W."/>
            <person name="Bruemmer F."/>
            <person name="Labrenz M."/>
            <person name="Spormann A.M."/>
            <person name="Op den Camp H."/>
            <person name="Overmann J."/>
            <person name="Amann R."/>
            <person name="Jetten M.S.M."/>
            <person name="Mascher T."/>
            <person name="Medema M.H."/>
            <person name="Devos D.P."/>
            <person name="Kaster A.-K."/>
            <person name="Ovreas L."/>
            <person name="Rohde M."/>
            <person name="Galperin M.Y."/>
            <person name="Jogler C."/>
        </authorList>
    </citation>
    <scope>NUCLEOTIDE SEQUENCE [LARGE SCALE GENOMIC DNA]</scope>
    <source>
        <strain evidence="2 3">FC18</strain>
    </source>
</reference>
<keyword evidence="3" id="KW-1185">Reference proteome</keyword>
<sequence>MQSTNHGQTDAVNSASASRLSRRSHRVDSDSTIAVPPNSARANFTARFSEMVLINFEADKRLLKKIVPKGLEPDLYQGSAHISLVAKRIRNLKCCGFPISRDFASVGLQLYVREPHLGSYRYGTFFLKHYVQRSIAAWIMSRLTQSEVLQMPMKLQTSKLPVNRPPDIEYQWKVRDRWNDIRIRGRSRVKDIRPGSKIEFILRHADRYVVNEKGVWRSELTTPEWVIWDVAQAKFDCDVERLFGSQFVKAMSHRPASVFLSRGNEVSLSRPELVEPV</sequence>
<dbReference type="EMBL" id="CP042912">
    <property type="protein sequence ID" value="QEG23536.1"/>
    <property type="molecule type" value="Genomic_DNA"/>
</dbReference>
<dbReference type="STRING" id="980251.GCA_001642875_04515"/>
<dbReference type="AlphaFoldDB" id="A0A5B9PG22"/>
<dbReference type="Pfam" id="PF09844">
    <property type="entry name" value="DUF2071"/>
    <property type="match status" value="1"/>
</dbReference>
<dbReference type="InterPro" id="IPR018644">
    <property type="entry name" value="DUF2071"/>
</dbReference>
<organism evidence="2 3">
    <name type="scientific">Mariniblastus fucicola</name>
    <dbReference type="NCBI Taxonomy" id="980251"/>
    <lineage>
        <taxon>Bacteria</taxon>
        <taxon>Pseudomonadati</taxon>
        <taxon>Planctomycetota</taxon>
        <taxon>Planctomycetia</taxon>
        <taxon>Pirellulales</taxon>
        <taxon>Pirellulaceae</taxon>
        <taxon>Mariniblastus</taxon>
    </lineage>
</organism>
<dbReference type="KEGG" id="mff:MFFC18_34370"/>
<dbReference type="OrthoDB" id="1421826at2"/>
<evidence type="ECO:0000256" key="1">
    <source>
        <dbReference type="SAM" id="MobiDB-lite"/>
    </source>
</evidence>
<dbReference type="PANTHER" id="PTHR39186">
    <property type="entry name" value="DUF2071 FAMILY PROTEIN"/>
    <property type="match status" value="1"/>
</dbReference>
<feature type="region of interest" description="Disordered" evidence="1">
    <location>
        <begin position="1"/>
        <end position="34"/>
    </location>
</feature>
<dbReference type="Proteomes" id="UP000322214">
    <property type="component" value="Chromosome"/>
</dbReference>
<dbReference type="RefSeq" id="WP_075086326.1">
    <property type="nucleotide sequence ID" value="NZ_CP042912.1"/>
</dbReference>
<evidence type="ECO:0000313" key="2">
    <source>
        <dbReference type="EMBL" id="QEG23536.1"/>
    </source>
</evidence>
<gene>
    <name evidence="2" type="ORF">MFFC18_34370</name>
</gene>
<accession>A0A5B9PG22</accession>
<feature type="compositionally biased region" description="Polar residues" evidence="1">
    <location>
        <begin position="1"/>
        <end position="13"/>
    </location>
</feature>
<proteinExistence type="predicted"/>
<evidence type="ECO:0000313" key="3">
    <source>
        <dbReference type="Proteomes" id="UP000322214"/>
    </source>
</evidence>
<protein>
    <submittedName>
        <fullName evidence="2">Uncharacterized protein</fullName>
    </submittedName>
</protein>